<dbReference type="STRING" id="1499966.U14_01334"/>
<protein>
    <recommendedName>
        <fullName evidence="1">4-vinyl reductase 4VR domain-containing protein</fullName>
    </recommendedName>
</protein>
<feature type="domain" description="4-vinyl reductase 4VR" evidence="1">
    <location>
        <begin position="111"/>
        <end position="173"/>
    </location>
</feature>
<gene>
    <name evidence="2" type="ORF">U14_01334</name>
</gene>
<evidence type="ECO:0000259" key="1">
    <source>
        <dbReference type="SMART" id="SM00989"/>
    </source>
</evidence>
<dbReference type="InterPro" id="IPR004096">
    <property type="entry name" value="V4R"/>
</dbReference>
<dbReference type="Proteomes" id="UP000030700">
    <property type="component" value="Unassembled WGS sequence"/>
</dbReference>
<dbReference type="Gene3D" id="3.30.1380.20">
    <property type="entry name" value="Trafficking protein particle complex subunit 3"/>
    <property type="match status" value="1"/>
</dbReference>
<dbReference type="PANTHER" id="PTHR35090">
    <property type="entry name" value="DNA-DIRECTED RNA POLYMERASE SUBUNIT I"/>
    <property type="match status" value="1"/>
</dbReference>
<dbReference type="InterPro" id="IPR024096">
    <property type="entry name" value="NO_sig/Golgi_transp_ligand-bd"/>
</dbReference>
<dbReference type="HOGENOM" id="CLU_128702_0_0_0"/>
<dbReference type="SMART" id="SM00989">
    <property type="entry name" value="V4R"/>
    <property type="match status" value="1"/>
</dbReference>
<keyword evidence="3" id="KW-1185">Reference proteome</keyword>
<proteinExistence type="predicted"/>
<organism evidence="2">
    <name type="scientific">Candidatus Moduliflexus flocculans</name>
    <dbReference type="NCBI Taxonomy" id="1499966"/>
    <lineage>
        <taxon>Bacteria</taxon>
        <taxon>Candidatus Moduliflexota</taxon>
        <taxon>Candidatus Moduliflexia</taxon>
        <taxon>Candidatus Moduliflexales</taxon>
        <taxon>Candidatus Moduliflexaceae</taxon>
    </lineage>
</organism>
<evidence type="ECO:0000313" key="2">
    <source>
        <dbReference type="EMBL" id="GAK50108.1"/>
    </source>
</evidence>
<dbReference type="SUPFAM" id="SSF111126">
    <property type="entry name" value="Ligand-binding domain in the NO signalling and Golgi transport"/>
    <property type="match status" value="1"/>
</dbReference>
<reference evidence="2" key="1">
    <citation type="journal article" date="2015" name="PeerJ">
        <title>First genomic representation of candidate bacterial phylum KSB3 points to enhanced environmental sensing as a trigger of wastewater bulking.</title>
        <authorList>
            <person name="Sekiguchi Y."/>
            <person name="Ohashi A."/>
            <person name="Parks D.H."/>
            <person name="Yamauchi T."/>
            <person name="Tyson G.W."/>
            <person name="Hugenholtz P."/>
        </authorList>
    </citation>
    <scope>NUCLEOTIDE SEQUENCE [LARGE SCALE GENOMIC DNA]</scope>
</reference>
<sequence>MFKEERSASMFDWSMLGDISEGRPNLGHTMNVVVYRLMQFTLRDVLIRKVGVEEADRIFYGAGEEAGRQLYKNVLTKKANFDEFINELQQVLKELQIGILRVEAANLEELTFTLTVAEDLDCSGLPVCEEQICTYDEGFIQGILSSHTGRNFRVKEIDCWCSGDRVCRFDVRPAQ</sequence>
<dbReference type="Pfam" id="PF02830">
    <property type="entry name" value="V4R"/>
    <property type="match status" value="1"/>
</dbReference>
<dbReference type="PANTHER" id="PTHR35090:SF2">
    <property type="entry name" value="ARSR FAMILY TRANSCRIPTIONAL REGULATOR"/>
    <property type="match status" value="1"/>
</dbReference>
<accession>A0A0S6VWB4</accession>
<evidence type="ECO:0000313" key="3">
    <source>
        <dbReference type="Proteomes" id="UP000030700"/>
    </source>
</evidence>
<name>A0A0S6VWB4_9BACT</name>
<dbReference type="AlphaFoldDB" id="A0A0S6VWB4"/>
<dbReference type="EMBL" id="DF820455">
    <property type="protein sequence ID" value="GAK50108.1"/>
    <property type="molecule type" value="Genomic_DNA"/>
</dbReference>